<dbReference type="AlphaFoldDB" id="A0A7W5HLJ1"/>
<evidence type="ECO:0000313" key="2">
    <source>
        <dbReference type="Proteomes" id="UP000518892"/>
    </source>
</evidence>
<proteinExistence type="predicted"/>
<protein>
    <submittedName>
        <fullName evidence="1">Uncharacterized protein</fullName>
    </submittedName>
</protein>
<sequence>MTGELDNLAFRFFKLFAQYEHALKAMKYARTGAGGQVEPEWDRFSNGVSMCHY</sequence>
<organism evidence="1 2">
    <name type="scientific">Halomonas stenophila</name>
    <dbReference type="NCBI Taxonomy" id="795312"/>
    <lineage>
        <taxon>Bacteria</taxon>
        <taxon>Pseudomonadati</taxon>
        <taxon>Pseudomonadota</taxon>
        <taxon>Gammaproteobacteria</taxon>
        <taxon>Oceanospirillales</taxon>
        <taxon>Halomonadaceae</taxon>
        <taxon>Halomonas</taxon>
    </lineage>
</organism>
<dbReference type="RefSeq" id="WP_183383625.1">
    <property type="nucleotide sequence ID" value="NZ_JACHXR010000004.1"/>
</dbReference>
<reference evidence="1 2" key="1">
    <citation type="submission" date="2020-08" db="EMBL/GenBank/DDBJ databases">
        <title>Genomic Encyclopedia of Type Strains, Phase III (KMG-III): the genomes of soil and plant-associated and newly described type strains.</title>
        <authorList>
            <person name="Whitman W."/>
        </authorList>
    </citation>
    <scope>NUCLEOTIDE SEQUENCE [LARGE SCALE GENOMIC DNA]</scope>
    <source>
        <strain evidence="1 2">CECT 7744</strain>
    </source>
</reference>
<comment type="caution">
    <text evidence="1">The sequence shown here is derived from an EMBL/GenBank/DDBJ whole genome shotgun (WGS) entry which is preliminary data.</text>
</comment>
<name>A0A7W5HLJ1_9GAMM</name>
<accession>A0A7W5HLJ1</accession>
<gene>
    <name evidence="1" type="ORF">FHR97_002000</name>
</gene>
<dbReference type="EMBL" id="JACHXR010000004">
    <property type="protein sequence ID" value="MBB3231148.1"/>
    <property type="molecule type" value="Genomic_DNA"/>
</dbReference>
<keyword evidence="2" id="KW-1185">Reference proteome</keyword>
<dbReference type="Proteomes" id="UP000518892">
    <property type="component" value="Unassembled WGS sequence"/>
</dbReference>
<evidence type="ECO:0000313" key="1">
    <source>
        <dbReference type="EMBL" id="MBB3231148.1"/>
    </source>
</evidence>